<protein>
    <submittedName>
        <fullName evidence="1">Uncharacterized protein</fullName>
    </submittedName>
</protein>
<dbReference type="Proteomes" id="UP000054279">
    <property type="component" value="Unassembled WGS sequence"/>
</dbReference>
<dbReference type="EMBL" id="KN837201">
    <property type="protein sequence ID" value="KIJ34337.1"/>
    <property type="molecule type" value="Genomic_DNA"/>
</dbReference>
<feature type="non-terminal residue" evidence="1">
    <location>
        <position position="1"/>
    </location>
</feature>
<dbReference type="PANTHER" id="PTHR33096">
    <property type="entry name" value="CXC2 DOMAIN-CONTAINING PROTEIN"/>
    <property type="match status" value="1"/>
</dbReference>
<organism evidence="1 2">
    <name type="scientific">Sphaerobolus stellatus (strain SS14)</name>
    <dbReference type="NCBI Taxonomy" id="990650"/>
    <lineage>
        <taxon>Eukaryota</taxon>
        <taxon>Fungi</taxon>
        <taxon>Dikarya</taxon>
        <taxon>Basidiomycota</taxon>
        <taxon>Agaricomycotina</taxon>
        <taxon>Agaricomycetes</taxon>
        <taxon>Phallomycetidae</taxon>
        <taxon>Geastrales</taxon>
        <taxon>Sphaerobolaceae</taxon>
        <taxon>Sphaerobolus</taxon>
    </lineage>
</organism>
<proteinExistence type="predicted"/>
<dbReference type="OrthoDB" id="2665372at2759"/>
<keyword evidence="2" id="KW-1185">Reference proteome</keyword>
<dbReference type="Pfam" id="PF18758">
    <property type="entry name" value="KDZ"/>
    <property type="match status" value="1"/>
</dbReference>
<dbReference type="HOGENOM" id="CLU_013084_3_3_1"/>
<dbReference type="InterPro" id="IPR040521">
    <property type="entry name" value="KDZ"/>
</dbReference>
<dbReference type="PANTHER" id="PTHR33096:SF1">
    <property type="entry name" value="CXC1-LIKE CYSTEINE CLUSTER ASSOCIATED WITH KDZ TRANSPOSASES DOMAIN-CONTAINING PROTEIN"/>
    <property type="match status" value="1"/>
</dbReference>
<evidence type="ECO:0000313" key="1">
    <source>
        <dbReference type="EMBL" id="KIJ34337.1"/>
    </source>
</evidence>
<accession>A0A0C9UYG6</accession>
<evidence type="ECO:0000313" key="2">
    <source>
        <dbReference type="Proteomes" id="UP000054279"/>
    </source>
</evidence>
<name>A0A0C9UYG6_SPHS4</name>
<sequence>NQTLVDNGFLGSSPVQPSLAFSLKDLEIYRICRLRCPQFSIQQWVKVVCDIANINYRPTYRTQFSDAFDIYLELHRRLEKSLNETLGRDASNWRIKNCCPACLYKLSGEPTLSPSVIGAIDGNNSLKRFTKKTGAQDPLQFESDYFLPRTFVDEYAGEVKVSRQRRKGNNGVSDPTDGHHGIVVCTDCWKAANADKINPMLAMFDETGAFISVCRYGIIWSICDMIQSGELAKYPLATCAYLLEHLPDDTGIGYDIGCSFTSTVASSSLGPKAREKRQERKGSNSSFLRFTGMHTTAPVN</sequence>
<feature type="non-terminal residue" evidence="1">
    <location>
        <position position="300"/>
    </location>
</feature>
<gene>
    <name evidence="1" type="ORF">M422DRAFT_182296</name>
</gene>
<dbReference type="AlphaFoldDB" id="A0A0C9UYG6"/>
<reference evidence="1 2" key="1">
    <citation type="submission" date="2014-06" db="EMBL/GenBank/DDBJ databases">
        <title>Evolutionary Origins and Diversification of the Mycorrhizal Mutualists.</title>
        <authorList>
            <consortium name="DOE Joint Genome Institute"/>
            <consortium name="Mycorrhizal Genomics Consortium"/>
            <person name="Kohler A."/>
            <person name="Kuo A."/>
            <person name="Nagy L.G."/>
            <person name="Floudas D."/>
            <person name="Copeland A."/>
            <person name="Barry K.W."/>
            <person name="Cichocki N."/>
            <person name="Veneault-Fourrey C."/>
            <person name="LaButti K."/>
            <person name="Lindquist E.A."/>
            <person name="Lipzen A."/>
            <person name="Lundell T."/>
            <person name="Morin E."/>
            <person name="Murat C."/>
            <person name="Riley R."/>
            <person name="Ohm R."/>
            <person name="Sun H."/>
            <person name="Tunlid A."/>
            <person name="Henrissat B."/>
            <person name="Grigoriev I.V."/>
            <person name="Hibbett D.S."/>
            <person name="Martin F."/>
        </authorList>
    </citation>
    <scope>NUCLEOTIDE SEQUENCE [LARGE SCALE GENOMIC DNA]</scope>
    <source>
        <strain evidence="1 2">SS14</strain>
    </source>
</reference>